<evidence type="ECO:0000313" key="2">
    <source>
        <dbReference type="Proteomes" id="UP000664382"/>
    </source>
</evidence>
<proteinExistence type="predicted"/>
<protein>
    <submittedName>
        <fullName evidence="1">Uncharacterized protein</fullName>
    </submittedName>
</protein>
<gene>
    <name evidence="1" type="ORF">J4H92_01060</name>
</gene>
<name>A0A939S4R0_9MICO</name>
<dbReference type="Proteomes" id="UP000664382">
    <property type="component" value="Unassembled WGS sequence"/>
</dbReference>
<dbReference type="AlphaFoldDB" id="A0A939S4R0"/>
<evidence type="ECO:0000313" key="1">
    <source>
        <dbReference type="EMBL" id="MBO1900534.1"/>
    </source>
</evidence>
<dbReference type="EMBL" id="JAGDYM010000002">
    <property type="protein sequence ID" value="MBO1900534.1"/>
    <property type="molecule type" value="Genomic_DNA"/>
</dbReference>
<sequence length="47" mass="5389">MQAKNDGAADFYRRYGFKPRPGDLLVLLPAELKSRPIRDRTALSDLR</sequence>
<reference evidence="1" key="1">
    <citation type="submission" date="2021-03" db="EMBL/GenBank/DDBJ databases">
        <title>Leucobacter chromiisoli sp. nov., isolated from chromium-containing soil of chemical plant.</title>
        <authorList>
            <person name="Xu Z."/>
        </authorList>
    </citation>
    <scope>NUCLEOTIDE SEQUENCE</scope>
    <source>
        <strain evidence="1">S27</strain>
    </source>
</reference>
<accession>A0A939S4R0</accession>
<comment type="caution">
    <text evidence="1">The sequence shown here is derived from an EMBL/GenBank/DDBJ whole genome shotgun (WGS) entry which is preliminary data.</text>
</comment>
<organism evidence="1 2">
    <name type="scientific">Leucobacter weissii</name>
    <dbReference type="NCBI Taxonomy" id="1983706"/>
    <lineage>
        <taxon>Bacteria</taxon>
        <taxon>Bacillati</taxon>
        <taxon>Actinomycetota</taxon>
        <taxon>Actinomycetes</taxon>
        <taxon>Micrococcales</taxon>
        <taxon>Microbacteriaceae</taxon>
        <taxon>Leucobacter</taxon>
    </lineage>
</organism>
<keyword evidence="2" id="KW-1185">Reference proteome</keyword>